<protein>
    <recommendedName>
        <fullName evidence="4">NAD(P)-binding domain-containing protein</fullName>
    </recommendedName>
</protein>
<dbReference type="EMBL" id="JAGPYM010000100">
    <property type="protein sequence ID" value="KAH6867508.1"/>
    <property type="molecule type" value="Genomic_DNA"/>
</dbReference>
<accession>A0A9P8VPF0</accession>
<dbReference type="OrthoDB" id="419598at2759"/>
<dbReference type="GO" id="GO:0016491">
    <property type="term" value="F:oxidoreductase activity"/>
    <property type="evidence" value="ECO:0007669"/>
    <property type="project" value="UniProtKB-KW"/>
</dbReference>
<gene>
    <name evidence="5" type="ORF">B0T10DRAFT_419724</name>
</gene>
<organism evidence="5 6">
    <name type="scientific">Thelonectria olida</name>
    <dbReference type="NCBI Taxonomy" id="1576542"/>
    <lineage>
        <taxon>Eukaryota</taxon>
        <taxon>Fungi</taxon>
        <taxon>Dikarya</taxon>
        <taxon>Ascomycota</taxon>
        <taxon>Pezizomycotina</taxon>
        <taxon>Sordariomycetes</taxon>
        <taxon>Hypocreomycetidae</taxon>
        <taxon>Hypocreales</taxon>
        <taxon>Nectriaceae</taxon>
        <taxon>Thelonectria</taxon>
    </lineage>
</organism>
<comment type="similarity">
    <text evidence="1">Belongs to the NmrA-type oxidoreductase family. Isoflavone reductase subfamily.</text>
</comment>
<dbReference type="Proteomes" id="UP000777438">
    <property type="component" value="Unassembled WGS sequence"/>
</dbReference>
<evidence type="ECO:0000256" key="3">
    <source>
        <dbReference type="ARBA" id="ARBA00023002"/>
    </source>
</evidence>
<dbReference type="Gene3D" id="3.40.50.720">
    <property type="entry name" value="NAD(P)-binding Rossmann-like Domain"/>
    <property type="match status" value="1"/>
</dbReference>
<keyword evidence="3" id="KW-0560">Oxidoreductase</keyword>
<evidence type="ECO:0000256" key="1">
    <source>
        <dbReference type="ARBA" id="ARBA00005725"/>
    </source>
</evidence>
<dbReference type="Gene3D" id="3.90.25.10">
    <property type="entry name" value="UDP-galactose 4-epimerase, domain 1"/>
    <property type="match status" value="1"/>
</dbReference>
<dbReference type="PANTHER" id="PTHR47706:SF9">
    <property type="entry name" value="NMRA-LIKE DOMAIN-CONTAINING PROTEIN-RELATED"/>
    <property type="match status" value="1"/>
</dbReference>
<feature type="domain" description="NAD(P)-binding" evidence="4">
    <location>
        <begin position="9"/>
        <end position="137"/>
    </location>
</feature>
<dbReference type="Pfam" id="PF13460">
    <property type="entry name" value="NAD_binding_10"/>
    <property type="match status" value="1"/>
</dbReference>
<evidence type="ECO:0000313" key="6">
    <source>
        <dbReference type="Proteomes" id="UP000777438"/>
    </source>
</evidence>
<dbReference type="InterPro" id="IPR036291">
    <property type="entry name" value="NAD(P)-bd_dom_sf"/>
</dbReference>
<evidence type="ECO:0000313" key="5">
    <source>
        <dbReference type="EMBL" id="KAH6867508.1"/>
    </source>
</evidence>
<sequence>MAILVGVAGITGQFGQLLTSKLLQSENASIRGFCRNRAKLSQSLSLLPQIEIMEGAALDRERVSEFVKGCDIVVCCYQGDDELMIEGQKVLIDACEEVKVPRYMASDWSLDYTKLELGQLFTKDPMKHIKAYLETKQFVQGVHVLIGVFFETLFSPYFGIYDSQTHAFSHWGEPGVLFEGTSYENAAEFTARVVLDKFAVGVQRFIGDTKSMDDIAQAYQRAYDIKAKVVVKGSAKELYDEMWDVRNQPSSQPHQYMALFYQHYMINEQTYVGPYLNNLKYPEVRALSFEDFMRSVPLDLLPTVYRNPVTKRL</sequence>
<proteinExistence type="inferred from homology"/>
<keyword evidence="6" id="KW-1185">Reference proteome</keyword>
<evidence type="ECO:0000259" key="4">
    <source>
        <dbReference type="Pfam" id="PF13460"/>
    </source>
</evidence>
<dbReference type="AlphaFoldDB" id="A0A9P8VPF0"/>
<evidence type="ECO:0000256" key="2">
    <source>
        <dbReference type="ARBA" id="ARBA00022857"/>
    </source>
</evidence>
<keyword evidence="2" id="KW-0521">NADP</keyword>
<dbReference type="InterPro" id="IPR051609">
    <property type="entry name" value="NmrA/Isoflavone_reductase-like"/>
</dbReference>
<reference evidence="5 6" key="1">
    <citation type="journal article" date="2021" name="Nat. Commun.">
        <title>Genetic determinants of endophytism in the Arabidopsis root mycobiome.</title>
        <authorList>
            <person name="Mesny F."/>
            <person name="Miyauchi S."/>
            <person name="Thiergart T."/>
            <person name="Pickel B."/>
            <person name="Atanasova L."/>
            <person name="Karlsson M."/>
            <person name="Huettel B."/>
            <person name="Barry K.W."/>
            <person name="Haridas S."/>
            <person name="Chen C."/>
            <person name="Bauer D."/>
            <person name="Andreopoulos W."/>
            <person name="Pangilinan J."/>
            <person name="LaButti K."/>
            <person name="Riley R."/>
            <person name="Lipzen A."/>
            <person name="Clum A."/>
            <person name="Drula E."/>
            <person name="Henrissat B."/>
            <person name="Kohler A."/>
            <person name="Grigoriev I.V."/>
            <person name="Martin F.M."/>
            <person name="Hacquard S."/>
        </authorList>
    </citation>
    <scope>NUCLEOTIDE SEQUENCE [LARGE SCALE GENOMIC DNA]</scope>
    <source>
        <strain evidence="5 6">MPI-CAGE-CH-0241</strain>
    </source>
</reference>
<name>A0A9P8VPF0_9HYPO</name>
<comment type="caution">
    <text evidence="5">The sequence shown here is derived from an EMBL/GenBank/DDBJ whole genome shotgun (WGS) entry which is preliminary data.</text>
</comment>
<dbReference type="SUPFAM" id="SSF51735">
    <property type="entry name" value="NAD(P)-binding Rossmann-fold domains"/>
    <property type="match status" value="1"/>
</dbReference>
<dbReference type="PANTHER" id="PTHR47706">
    <property type="entry name" value="NMRA-LIKE FAMILY PROTEIN"/>
    <property type="match status" value="1"/>
</dbReference>
<dbReference type="InterPro" id="IPR016040">
    <property type="entry name" value="NAD(P)-bd_dom"/>
</dbReference>